<sequence length="122" mass="14212">MEYQLVSDILKITVNAKLYSEAVLFKCFYWYGNTFEVDINKVDESLFQITLKYTVPGATPDWNNIISRIKRDLIDFRLRQIVTEETRTVRELIIAKAFAYYEEDEAPVSSITDPVGFDPQCI</sequence>
<protein>
    <submittedName>
        <fullName evidence="1">His-Xaa-Ser system protein HxsD</fullName>
    </submittedName>
</protein>
<organism evidence="1 2">
    <name type="scientific">Chitinophaga filiformis</name>
    <name type="common">Myxococcus filiformis</name>
    <name type="synonym">Flexibacter filiformis</name>
    <dbReference type="NCBI Taxonomy" id="104663"/>
    <lineage>
        <taxon>Bacteria</taxon>
        <taxon>Pseudomonadati</taxon>
        <taxon>Bacteroidota</taxon>
        <taxon>Chitinophagia</taxon>
        <taxon>Chitinophagales</taxon>
        <taxon>Chitinophagaceae</taxon>
        <taxon>Chitinophaga</taxon>
    </lineage>
</organism>
<evidence type="ECO:0000313" key="2">
    <source>
        <dbReference type="Proteomes" id="UP000199045"/>
    </source>
</evidence>
<dbReference type="OrthoDB" id="1047691at2"/>
<dbReference type="RefSeq" id="WP_089833592.1">
    <property type="nucleotide sequence ID" value="NZ_FNBN01000003.1"/>
</dbReference>
<gene>
    <name evidence="1" type="ORF">SAMN04488121_103787</name>
</gene>
<dbReference type="STRING" id="104663.SAMN04488121_103787"/>
<evidence type="ECO:0000313" key="1">
    <source>
        <dbReference type="EMBL" id="SDG19676.1"/>
    </source>
</evidence>
<dbReference type="InterPro" id="IPR023974">
    <property type="entry name" value="HxsD"/>
</dbReference>
<accession>A0A1G7S9G8</accession>
<dbReference type="EMBL" id="FNBN01000003">
    <property type="protein sequence ID" value="SDG19676.1"/>
    <property type="molecule type" value="Genomic_DNA"/>
</dbReference>
<dbReference type="Proteomes" id="UP000199045">
    <property type="component" value="Unassembled WGS sequence"/>
</dbReference>
<proteinExistence type="predicted"/>
<name>A0A1G7S9G8_CHIFI</name>
<dbReference type="NCBIfam" id="TIGR03976">
    <property type="entry name" value="chp_LLNDYxLRE"/>
    <property type="match status" value="1"/>
</dbReference>
<dbReference type="AlphaFoldDB" id="A0A1G7S9G8"/>
<reference evidence="1 2" key="1">
    <citation type="submission" date="2016-10" db="EMBL/GenBank/DDBJ databases">
        <authorList>
            <person name="de Groot N.N."/>
        </authorList>
    </citation>
    <scope>NUCLEOTIDE SEQUENCE [LARGE SCALE GENOMIC DNA]</scope>
    <source>
        <strain evidence="1 2">DSM 527</strain>
    </source>
</reference>